<accession>A0A9W6RS46</accession>
<dbReference type="InterPro" id="IPR006680">
    <property type="entry name" value="Amidohydro-rel"/>
</dbReference>
<gene>
    <name evidence="4" type="ORF">Airi01_074340</name>
</gene>
<dbReference type="NCBIfam" id="NF006056">
    <property type="entry name" value="PRK08204.1"/>
    <property type="match status" value="1"/>
</dbReference>
<dbReference type="Gene3D" id="2.30.40.10">
    <property type="entry name" value="Urease, subunit C, domain 1"/>
    <property type="match status" value="1"/>
</dbReference>
<evidence type="ECO:0000256" key="1">
    <source>
        <dbReference type="ARBA" id="ARBA00022801"/>
    </source>
</evidence>
<proteinExistence type="predicted"/>
<dbReference type="PANTHER" id="PTHR43794">
    <property type="entry name" value="AMINOHYDROLASE SSNA-RELATED"/>
    <property type="match status" value="1"/>
</dbReference>
<organism evidence="4 5">
    <name type="scientific">Actinoallomurus iriomotensis</name>
    <dbReference type="NCBI Taxonomy" id="478107"/>
    <lineage>
        <taxon>Bacteria</taxon>
        <taxon>Bacillati</taxon>
        <taxon>Actinomycetota</taxon>
        <taxon>Actinomycetes</taxon>
        <taxon>Streptosporangiales</taxon>
        <taxon>Thermomonosporaceae</taxon>
        <taxon>Actinoallomurus</taxon>
    </lineage>
</organism>
<comment type="caution">
    <text evidence="4">The sequence shown here is derived from an EMBL/GenBank/DDBJ whole genome shotgun (WGS) entry which is preliminary data.</text>
</comment>
<dbReference type="SUPFAM" id="SSF51338">
    <property type="entry name" value="Composite domain of metallo-dependent hydrolases"/>
    <property type="match status" value="1"/>
</dbReference>
<dbReference type="RefSeq" id="WP_285630239.1">
    <property type="nucleotide sequence ID" value="NZ_BSTJ01000010.1"/>
</dbReference>
<dbReference type="Proteomes" id="UP001165135">
    <property type="component" value="Unassembled WGS sequence"/>
</dbReference>
<evidence type="ECO:0000313" key="5">
    <source>
        <dbReference type="Proteomes" id="UP001165135"/>
    </source>
</evidence>
<dbReference type="Pfam" id="PF01979">
    <property type="entry name" value="Amidohydro_1"/>
    <property type="match status" value="1"/>
</dbReference>
<name>A0A9W6RS46_9ACTN</name>
<feature type="region of interest" description="Disordered" evidence="2">
    <location>
        <begin position="424"/>
        <end position="446"/>
    </location>
</feature>
<protein>
    <submittedName>
        <fullName evidence="4">TRZ/ATZ family hydrolase</fullName>
    </submittedName>
</protein>
<dbReference type="InterPro" id="IPR011059">
    <property type="entry name" value="Metal-dep_hydrolase_composite"/>
</dbReference>
<dbReference type="InterPro" id="IPR032466">
    <property type="entry name" value="Metal_Hydrolase"/>
</dbReference>
<evidence type="ECO:0000313" key="4">
    <source>
        <dbReference type="EMBL" id="GLY79167.1"/>
    </source>
</evidence>
<feature type="domain" description="Amidohydrolase-related" evidence="3">
    <location>
        <begin position="54"/>
        <end position="412"/>
    </location>
</feature>
<keyword evidence="1 4" id="KW-0378">Hydrolase</keyword>
<reference evidence="4" key="1">
    <citation type="submission" date="2023-03" db="EMBL/GenBank/DDBJ databases">
        <title>Actinoallomurus iriomotensis NBRC 103681.</title>
        <authorList>
            <person name="Ichikawa N."/>
            <person name="Sato H."/>
            <person name="Tonouchi N."/>
        </authorList>
    </citation>
    <scope>NUCLEOTIDE SEQUENCE</scope>
    <source>
        <strain evidence="4">NBRC 103681</strain>
    </source>
</reference>
<dbReference type="PANTHER" id="PTHR43794:SF11">
    <property type="entry name" value="AMIDOHYDROLASE-RELATED DOMAIN-CONTAINING PROTEIN"/>
    <property type="match status" value="1"/>
</dbReference>
<dbReference type="EMBL" id="BSTJ01000010">
    <property type="protein sequence ID" value="GLY79167.1"/>
    <property type="molecule type" value="Genomic_DNA"/>
</dbReference>
<evidence type="ECO:0000259" key="3">
    <source>
        <dbReference type="Pfam" id="PF01979"/>
    </source>
</evidence>
<dbReference type="Gene3D" id="3.20.20.140">
    <property type="entry name" value="Metal-dependent hydrolases"/>
    <property type="match status" value="1"/>
</dbReference>
<sequence>MSTLLIRSGHVTSLDESIGEIPDGDVLIDGDTITAVGRGLEAPGARVVDAAGKIVIPGLVDAHRHVWQSAISGEASPDNCLGAVLAEPPDRYGPEDVYAGVLRGALRAIDSGVTTVADWSQIITTPAHADENVRALRDSGIRALFLYGPPIGDDVMKWFAESTVRHPADVRRVRSELLCDDTARVTMGLALRGPEFSTPEVTAADFGLARELGVPISIRSGLPAYLGRSRTIDTLDRLGLLGPDVHHAHGVRFSGADLDRIAATGGSVVACPMADVSMARATGTGRFPVTGRAVAHGLLPALGTDLAADGSAGLFGEMRRALASERERAIAVASTHGETPVHLTARDALRFATVAGAAALGLGGRIGTISPGKRADLTIVDGPMAPWRDPAAVVLESRAADVDTVIIDGEVVKHAGRLAGPAARRASHLREASHQRLSAGTGLVPA</sequence>
<evidence type="ECO:0000256" key="2">
    <source>
        <dbReference type="SAM" id="MobiDB-lite"/>
    </source>
</evidence>
<dbReference type="GO" id="GO:0016810">
    <property type="term" value="F:hydrolase activity, acting on carbon-nitrogen (but not peptide) bonds"/>
    <property type="evidence" value="ECO:0007669"/>
    <property type="project" value="InterPro"/>
</dbReference>
<dbReference type="SUPFAM" id="SSF51556">
    <property type="entry name" value="Metallo-dependent hydrolases"/>
    <property type="match status" value="1"/>
</dbReference>
<dbReference type="InterPro" id="IPR050287">
    <property type="entry name" value="MTA/SAH_deaminase"/>
</dbReference>
<dbReference type="AlphaFoldDB" id="A0A9W6RS46"/>